<proteinExistence type="predicted"/>
<feature type="transmembrane region" description="Helical" evidence="1">
    <location>
        <begin position="14"/>
        <end position="33"/>
    </location>
</feature>
<dbReference type="EMBL" id="BAAANT010000050">
    <property type="protein sequence ID" value="GAA2156219.1"/>
    <property type="molecule type" value="Genomic_DNA"/>
</dbReference>
<feature type="transmembrane region" description="Helical" evidence="1">
    <location>
        <begin position="216"/>
        <end position="239"/>
    </location>
</feature>
<comment type="caution">
    <text evidence="2">The sequence shown here is derived from an EMBL/GenBank/DDBJ whole genome shotgun (WGS) entry which is preliminary data.</text>
</comment>
<reference evidence="3" key="1">
    <citation type="journal article" date="2019" name="Int. J. Syst. Evol. Microbiol.">
        <title>The Global Catalogue of Microorganisms (GCM) 10K type strain sequencing project: providing services to taxonomists for standard genome sequencing and annotation.</title>
        <authorList>
            <consortium name="The Broad Institute Genomics Platform"/>
            <consortium name="The Broad Institute Genome Sequencing Center for Infectious Disease"/>
            <person name="Wu L."/>
            <person name="Ma J."/>
        </authorList>
    </citation>
    <scope>NUCLEOTIDE SEQUENCE [LARGE SCALE GENOMIC DNA]</scope>
    <source>
        <strain evidence="3">JCM 14560</strain>
    </source>
</reference>
<dbReference type="RefSeq" id="WP_344468850.1">
    <property type="nucleotide sequence ID" value="NZ_BAAANT010000050.1"/>
</dbReference>
<keyword evidence="1" id="KW-0472">Membrane</keyword>
<gene>
    <name evidence="2" type="ORF">GCM10009760_56960</name>
</gene>
<organism evidence="2 3">
    <name type="scientific">Kitasatospora kazusensis</name>
    <dbReference type="NCBI Taxonomy" id="407974"/>
    <lineage>
        <taxon>Bacteria</taxon>
        <taxon>Bacillati</taxon>
        <taxon>Actinomycetota</taxon>
        <taxon>Actinomycetes</taxon>
        <taxon>Kitasatosporales</taxon>
        <taxon>Streptomycetaceae</taxon>
        <taxon>Kitasatospora</taxon>
    </lineage>
</organism>
<evidence type="ECO:0000313" key="2">
    <source>
        <dbReference type="EMBL" id="GAA2156219.1"/>
    </source>
</evidence>
<name>A0ABP5LXY5_9ACTN</name>
<feature type="transmembrane region" description="Helical" evidence="1">
    <location>
        <begin position="159"/>
        <end position="180"/>
    </location>
</feature>
<protein>
    <recommendedName>
        <fullName evidence="4">ABC transporter permease</fullName>
    </recommendedName>
</protein>
<evidence type="ECO:0000313" key="3">
    <source>
        <dbReference type="Proteomes" id="UP001422759"/>
    </source>
</evidence>
<evidence type="ECO:0008006" key="4">
    <source>
        <dbReference type="Google" id="ProtNLM"/>
    </source>
</evidence>
<sequence>MNGRVLRTELRRSVAPWAGLVVLGGSLAVFLSIDGNWWRGTAGWTAQWTSMALWNRYLLSFWWPLVVSLGAVYGLRDSRSRMAELLATTPLPAWRRAALPAGATALALASGFGLLVLVGGVQVAFGATTYTSFGWLPISLVAALALVAGAVFGMGVARALPSVLTPPALTLLFLVLTALVRPNSEGALPSSIAPIRLALLAPGVSMPREMLLTLSGAVHLGQTLWLLGLLATGFALLSAVTRRARLLAVAPVLAGLALALLVLPATARDTYVVDRAAAAPVCDGPVCVTRADSSRLAGLAPHGREALRVLHDALGDKAPNAVREDTELRAAGDPRVLSADAVLVDFDERMLVRATDGGLTRVLVAQGLAPSCHANNDWEGAGLGGAAVQSIVASWALGDPHLVPLEEKGTDEYTLKIWADAETAWTKLTALPPAEQRARIAEVHAAALSCSSNALLPLLAGVDAR</sequence>
<keyword evidence="1" id="KW-1133">Transmembrane helix</keyword>
<accession>A0ABP5LXY5</accession>
<dbReference type="Proteomes" id="UP001422759">
    <property type="component" value="Unassembled WGS sequence"/>
</dbReference>
<keyword evidence="1" id="KW-0812">Transmembrane</keyword>
<feature type="transmembrane region" description="Helical" evidence="1">
    <location>
        <begin position="53"/>
        <end position="76"/>
    </location>
</feature>
<feature type="transmembrane region" description="Helical" evidence="1">
    <location>
        <begin position="133"/>
        <end position="152"/>
    </location>
</feature>
<evidence type="ECO:0000256" key="1">
    <source>
        <dbReference type="SAM" id="Phobius"/>
    </source>
</evidence>
<feature type="transmembrane region" description="Helical" evidence="1">
    <location>
        <begin position="246"/>
        <end position="265"/>
    </location>
</feature>
<keyword evidence="3" id="KW-1185">Reference proteome</keyword>
<feature type="transmembrane region" description="Helical" evidence="1">
    <location>
        <begin position="97"/>
        <end position="121"/>
    </location>
</feature>